<name>A0A1D1VM29_RAMVA</name>
<evidence type="ECO:0000313" key="2">
    <source>
        <dbReference type="Proteomes" id="UP000186922"/>
    </source>
</evidence>
<accession>A0A1D1VM29</accession>
<evidence type="ECO:0000313" key="1">
    <source>
        <dbReference type="EMBL" id="GAV02670.1"/>
    </source>
</evidence>
<protein>
    <submittedName>
        <fullName evidence="1">Uncharacterized protein</fullName>
    </submittedName>
</protein>
<sequence>MDYWPLIFDGRFEVLRKQERQPADELPVDAFLRSCAFDQDKPYAETVLRSCKDDGSSRPTEATEVLKARGTLEFRPRGESHRKSLIFLFHEISCFPDILTGEAP</sequence>
<dbReference type="EMBL" id="BDGG01000008">
    <property type="protein sequence ID" value="GAV02670.1"/>
    <property type="molecule type" value="Genomic_DNA"/>
</dbReference>
<organism evidence="1 2">
    <name type="scientific">Ramazzottius varieornatus</name>
    <name type="common">Water bear</name>
    <name type="synonym">Tardigrade</name>
    <dbReference type="NCBI Taxonomy" id="947166"/>
    <lineage>
        <taxon>Eukaryota</taxon>
        <taxon>Metazoa</taxon>
        <taxon>Ecdysozoa</taxon>
        <taxon>Tardigrada</taxon>
        <taxon>Eutardigrada</taxon>
        <taxon>Parachela</taxon>
        <taxon>Hypsibioidea</taxon>
        <taxon>Ramazzottiidae</taxon>
        <taxon>Ramazzottius</taxon>
    </lineage>
</organism>
<proteinExistence type="predicted"/>
<comment type="caution">
    <text evidence="1">The sequence shown here is derived from an EMBL/GenBank/DDBJ whole genome shotgun (WGS) entry which is preliminary data.</text>
</comment>
<gene>
    <name evidence="1" type="primary">RvY_13206-1</name>
    <name evidence="1" type="synonym">RvY_13206.1</name>
    <name evidence="1" type="ORF">RvY_13206</name>
</gene>
<dbReference type="AlphaFoldDB" id="A0A1D1VM29"/>
<dbReference type="Proteomes" id="UP000186922">
    <property type="component" value="Unassembled WGS sequence"/>
</dbReference>
<reference evidence="1 2" key="1">
    <citation type="journal article" date="2016" name="Nat. Commun.">
        <title>Extremotolerant tardigrade genome and improved radiotolerance of human cultured cells by tardigrade-unique protein.</title>
        <authorList>
            <person name="Hashimoto T."/>
            <person name="Horikawa D.D."/>
            <person name="Saito Y."/>
            <person name="Kuwahara H."/>
            <person name="Kozuka-Hata H."/>
            <person name="Shin-I T."/>
            <person name="Minakuchi Y."/>
            <person name="Ohishi K."/>
            <person name="Motoyama A."/>
            <person name="Aizu T."/>
            <person name="Enomoto A."/>
            <person name="Kondo K."/>
            <person name="Tanaka S."/>
            <person name="Hara Y."/>
            <person name="Koshikawa S."/>
            <person name="Sagara H."/>
            <person name="Miura T."/>
            <person name="Yokobori S."/>
            <person name="Miyagawa K."/>
            <person name="Suzuki Y."/>
            <person name="Kubo T."/>
            <person name="Oyama M."/>
            <person name="Kohara Y."/>
            <person name="Fujiyama A."/>
            <person name="Arakawa K."/>
            <person name="Katayama T."/>
            <person name="Toyoda A."/>
            <person name="Kunieda T."/>
        </authorList>
    </citation>
    <scope>NUCLEOTIDE SEQUENCE [LARGE SCALE GENOMIC DNA]</scope>
    <source>
        <strain evidence="1 2">YOKOZUNA-1</strain>
    </source>
</reference>
<keyword evidence="2" id="KW-1185">Reference proteome</keyword>